<dbReference type="PANTHER" id="PTHR30136">
    <property type="entry name" value="HELIX-TURN-HELIX TRANSCRIPTIONAL REGULATOR, ICLR FAMILY"/>
    <property type="match status" value="1"/>
</dbReference>
<evidence type="ECO:0000259" key="7">
    <source>
        <dbReference type="PROSITE" id="PS51078"/>
    </source>
</evidence>
<dbReference type="InterPro" id="IPR036388">
    <property type="entry name" value="WH-like_DNA-bd_sf"/>
</dbReference>
<dbReference type="SUPFAM" id="SSF46785">
    <property type="entry name" value="Winged helix' DNA-binding domain"/>
    <property type="match status" value="1"/>
</dbReference>
<dbReference type="Pfam" id="PF09339">
    <property type="entry name" value="HTH_IclR"/>
    <property type="match status" value="1"/>
</dbReference>
<dbReference type="InterPro" id="IPR050707">
    <property type="entry name" value="HTH_MetabolicPath_Reg"/>
</dbReference>
<dbReference type="SMART" id="SM00346">
    <property type="entry name" value="HTH_ICLR"/>
    <property type="match status" value="1"/>
</dbReference>
<evidence type="ECO:0000259" key="6">
    <source>
        <dbReference type="PROSITE" id="PS51077"/>
    </source>
</evidence>
<keyword evidence="2" id="KW-0238">DNA-binding</keyword>
<dbReference type="AlphaFoldDB" id="A0A800NBI8"/>
<dbReference type="RefSeq" id="WP_159344521.1">
    <property type="nucleotide sequence ID" value="NZ_JBALOT010000055.1"/>
</dbReference>
<dbReference type="GO" id="GO:0045892">
    <property type="term" value="P:negative regulation of DNA-templated transcription"/>
    <property type="evidence" value="ECO:0007669"/>
    <property type="project" value="UniProtKB-ARBA"/>
</dbReference>
<dbReference type="FunFam" id="1.10.10.10:FF:000056">
    <property type="entry name" value="IclR family transcriptional regulator"/>
    <property type="match status" value="1"/>
</dbReference>
<dbReference type="OrthoDB" id="9791752at2"/>
<dbReference type="PROSITE" id="PS51077">
    <property type="entry name" value="HTH_ICLR"/>
    <property type="match status" value="1"/>
</dbReference>
<evidence type="ECO:0000256" key="3">
    <source>
        <dbReference type="ARBA" id="ARBA00023163"/>
    </source>
</evidence>
<dbReference type="InterPro" id="IPR005471">
    <property type="entry name" value="Tscrpt_reg_IclR_N"/>
</dbReference>
<dbReference type="InterPro" id="IPR036390">
    <property type="entry name" value="WH_DNA-bd_sf"/>
</dbReference>
<evidence type="ECO:0000256" key="1">
    <source>
        <dbReference type="ARBA" id="ARBA00023015"/>
    </source>
</evidence>
<feature type="domain" description="HTH iclR-type" evidence="6">
    <location>
        <begin position="5"/>
        <end position="67"/>
    </location>
</feature>
<evidence type="ECO:0000256" key="4">
    <source>
        <dbReference type="ARBA" id="ARBA00058938"/>
    </source>
</evidence>
<gene>
    <name evidence="8" type="ORF">KIS1582_1179</name>
</gene>
<dbReference type="Pfam" id="PF01614">
    <property type="entry name" value="IclR_C"/>
    <property type="match status" value="1"/>
</dbReference>
<dbReference type="EMBL" id="VDEM01000008">
    <property type="protein sequence ID" value="KAF0824977.1"/>
    <property type="molecule type" value="Genomic_DNA"/>
</dbReference>
<reference evidence="8 9" key="1">
    <citation type="journal article" date="2020" name="G3 (Bethesda)">
        <title>Whole Genome Sequencing and Comparative Genomics of Two Nematicidal Bacillus Strains Reveals a Wide Range of Possible Virulence Factors.</title>
        <authorList>
            <person name="Susic N."/>
            <person name="Janezic S."/>
            <person name="Rupnik M."/>
            <person name="Geric Stare B."/>
        </authorList>
    </citation>
    <scope>NUCLEOTIDE SEQUENCE [LARGE SCALE GENOMIC DNA]</scope>
    <source>
        <strain evidence="8 9">I-1582</strain>
    </source>
</reference>
<dbReference type="Gene3D" id="3.30.450.40">
    <property type="match status" value="1"/>
</dbReference>
<evidence type="ECO:0000313" key="9">
    <source>
        <dbReference type="Proteomes" id="UP000465778"/>
    </source>
</evidence>
<dbReference type="GO" id="GO:0003700">
    <property type="term" value="F:DNA-binding transcription factor activity"/>
    <property type="evidence" value="ECO:0007669"/>
    <property type="project" value="TreeGrafter"/>
</dbReference>
<evidence type="ECO:0000313" key="8">
    <source>
        <dbReference type="EMBL" id="KAF0824977.1"/>
    </source>
</evidence>
<keyword evidence="1" id="KW-0805">Transcription regulation</keyword>
<organism evidence="8 9">
    <name type="scientific">Cytobacillus firmus</name>
    <name type="common">Bacillus firmus</name>
    <dbReference type="NCBI Taxonomy" id="1399"/>
    <lineage>
        <taxon>Bacteria</taxon>
        <taxon>Bacillati</taxon>
        <taxon>Bacillota</taxon>
        <taxon>Bacilli</taxon>
        <taxon>Bacillales</taxon>
        <taxon>Bacillaceae</taxon>
        <taxon>Cytobacillus</taxon>
    </lineage>
</organism>
<dbReference type="PROSITE" id="PS51078">
    <property type="entry name" value="ICLR_ED"/>
    <property type="match status" value="1"/>
</dbReference>
<evidence type="ECO:0000256" key="5">
    <source>
        <dbReference type="ARBA" id="ARBA00070406"/>
    </source>
</evidence>
<comment type="function">
    <text evidence="4">May be an activator protein for the gylABX operon.</text>
</comment>
<dbReference type="PANTHER" id="PTHR30136:SF35">
    <property type="entry name" value="HTH-TYPE TRANSCRIPTIONAL REGULATOR RV1719"/>
    <property type="match status" value="1"/>
</dbReference>
<name>A0A800NBI8_CYTFI</name>
<evidence type="ECO:0000256" key="2">
    <source>
        <dbReference type="ARBA" id="ARBA00023125"/>
    </source>
</evidence>
<sequence length="257" mass="28331">MSETVRSVERAIDILTSFTMENPTLTVPDISQKTGLTKSTVFRLLASLEAKGMVEKNPYTHEYRLGIQLLSLGNVVQSSLELIDVAKPIMKGLSEKTQETVNINIVHGTNRVCVDRIDGNQALRKVSEVGKLLPLHVGASGKLLLAFSDPEVITHVLKEQKELMEESALNRLKLELFDIREKGYAASFNERLEGTASISAPIRDYTGAVIAGITISGPLVRFTEVKVEHFISEILGASGKISREMGFIKEKLKNKLL</sequence>
<accession>A0A800NBI8</accession>
<dbReference type="SUPFAM" id="SSF55781">
    <property type="entry name" value="GAF domain-like"/>
    <property type="match status" value="1"/>
</dbReference>
<dbReference type="InterPro" id="IPR029016">
    <property type="entry name" value="GAF-like_dom_sf"/>
</dbReference>
<dbReference type="InterPro" id="IPR014757">
    <property type="entry name" value="Tscrpt_reg_IclR_C"/>
</dbReference>
<dbReference type="GO" id="GO:0003677">
    <property type="term" value="F:DNA binding"/>
    <property type="evidence" value="ECO:0007669"/>
    <property type="project" value="UniProtKB-KW"/>
</dbReference>
<proteinExistence type="predicted"/>
<feature type="domain" description="IclR-ED" evidence="7">
    <location>
        <begin position="68"/>
        <end position="247"/>
    </location>
</feature>
<dbReference type="Proteomes" id="UP000465778">
    <property type="component" value="Unassembled WGS sequence"/>
</dbReference>
<dbReference type="Gene3D" id="1.10.10.10">
    <property type="entry name" value="Winged helix-like DNA-binding domain superfamily/Winged helix DNA-binding domain"/>
    <property type="match status" value="1"/>
</dbReference>
<keyword evidence="3" id="KW-0804">Transcription</keyword>
<comment type="caution">
    <text evidence="8">The sequence shown here is derived from an EMBL/GenBank/DDBJ whole genome shotgun (WGS) entry which is preliminary data.</text>
</comment>
<protein>
    <recommendedName>
        <fullName evidence="5">Glycerol operon regulatory protein</fullName>
    </recommendedName>
</protein>